<feature type="transmembrane region" description="Helical" evidence="11">
    <location>
        <begin position="126"/>
        <end position="147"/>
    </location>
</feature>
<keyword evidence="14" id="KW-1185">Reference proteome</keyword>
<feature type="transmembrane region" description="Helical" evidence="11">
    <location>
        <begin position="31"/>
        <end position="52"/>
    </location>
</feature>
<feature type="transmembrane region" description="Helical" evidence="11">
    <location>
        <begin position="291"/>
        <end position="310"/>
    </location>
</feature>
<feature type="transmembrane region" description="Helical" evidence="11">
    <location>
        <begin position="221"/>
        <end position="244"/>
    </location>
</feature>
<dbReference type="PANTHER" id="PTHR10110:SF86">
    <property type="entry name" value="SODIUM_HYDROGEN EXCHANGER 7"/>
    <property type="match status" value="1"/>
</dbReference>
<name>A0ABY4NNK4_9BURK</name>
<evidence type="ECO:0000256" key="3">
    <source>
        <dbReference type="ARBA" id="ARBA00022475"/>
    </source>
</evidence>
<evidence type="ECO:0000256" key="4">
    <source>
        <dbReference type="ARBA" id="ARBA00022692"/>
    </source>
</evidence>
<evidence type="ECO:0000256" key="8">
    <source>
        <dbReference type="ARBA" id="ARBA00023136"/>
    </source>
</evidence>
<evidence type="ECO:0000256" key="11">
    <source>
        <dbReference type="SAM" id="Phobius"/>
    </source>
</evidence>
<dbReference type="InterPro" id="IPR000595">
    <property type="entry name" value="cNMP-bd_dom"/>
</dbReference>
<feature type="transmembrane region" description="Helical" evidence="11">
    <location>
        <begin position="98"/>
        <end position="120"/>
    </location>
</feature>
<evidence type="ECO:0000256" key="6">
    <source>
        <dbReference type="ARBA" id="ARBA00023053"/>
    </source>
</evidence>
<keyword evidence="5 11" id="KW-1133">Transmembrane helix</keyword>
<evidence type="ECO:0000256" key="9">
    <source>
        <dbReference type="ARBA" id="ARBA00023201"/>
    </source>
</evidence>
<dbReference type="Gene3D" id="6.10.140.1330">
    <property type="match status" value="1"/>
</dbReference>
<evidence type="ECO:0000259" key="12">
    <source>
        <dbReference type="PROSITE" id="PS50042"/>
    </source>
</evidence>
<dbReference type="Pfam" id="PF00999">
    <property type="entry name" value="Na_H_Exchanger"/>
    <property type="match status" value="1"/>
</dbReference>
<dbReference type="PANTHER" id="PTHR10110">
    <property type="entry name" value="SODIUM/HYDROGEN EXCHANGER"/>
    <property type="match status" value="1"/>
</dbReference>
<keyword evidence="4 11" id="KW-0812">Transmembrane</keyword>
<dbReference type="InterPro" id="IPR014710">
    <property type="entry name" value="RmlC-like_jellyroll"/>
</dbReference>
<feature type="compositionally biased region" description="Polar residues" evidence="10">
    <location>
        <begin position="870"/>
        <end position="879"/>
    </location>
</feature>
<dbReference type="PROSITE" id="PS50042">
    <property type="entry name" value="CNMP_BINDING_3"/>
    <property type="match status" value="1"/>
</dbReference>
<dbReference type="InterPro" id="IPR018422">
    <property type="entry name" value="Cation/H_exchanger_CPA1"/>
</dbReference>
<gene>
    <name evidence="13" type="ORF">MTR80_16485</name>
</gene>
<feature type="transmembrane region" description="Helical" evidence="11">
    <location>
        <begin position="250"/>
        <end position="270"/>
    </location>
</feature>
<evidence type="ECO:0000256" key="1">
    <source>
        <dbReference type="ARBA" id="ARBA00004651"/>
    </source>
</evidence>
<dbReference type="SUPFAM" id="SSF51206">
    <property type="entry name" value="cAMP-binding domain-like"/>
    <property type="match status" value="1"/>
</dbReference>
<keyword evidence="8 11" id="KW-0472">Membrane</keyword>
<proteinExistence type="predicted"/>
<keyword evidence="3" id="KW-1003">Cell membrane</keyword>
<keyword evidence="6" id="KW-0915">Sodium</keyword>
<evidence type="ECO:0000256" key="5">
    <source>
        <dbReference type="ARBA" id="ARBA00022989"/>
    </source>
</evidence>
<keyword evidence="7" id="KW-0406">Ion transport</keyword>
<organism evidence="13 14">
    <name type="scientific">Alcaligenes aquatilis</name>
    <dbReference type="NCBI Taxonomy" id="323284"/>
    <lineage>
        <taxon>Bacteria</taxon>
        <taxon>Pseudomonadati</taxon>
        <taxon>Pseudomonadota</taxon>
        <taxon>Betaproteobacteria</taxon>
        <taxon>Burkholderiales</taxon>
        <taxon>Alcaligenaceae</taxon>
        <taxon>Alcaligenes</taxon>
    </lineage>
</organism>
<feature type="transmembrane region" description="Helical" evidence="11">
    <location>
        <begin position="355"/>
        <end position="377"/>
    </location>
</feature>
<feature type="transmembrane region" description="Helical" evidence="11">
    <location>
        <begin position="6"/>
        <end position="24"/>
    </location>
</feature>
<protein>
    <submittedName>
        <fullName evidence="13">Cation:proton antiporter</fullName>
    </submittedName>
</protein>
<feature type="transmembrane region" description="Helical" evidence="11">
    <location>
        <begin position="316"/>
        <end position="343"/>
    </location>
</feature>
<evidence type="ECO:0000313" key="14">
    <source>
        <dbReference type="Proteomes" id="UP000831759"/>
    </source>
</evidence>
<sequence>MQIGQFVFGLAGLLGLVAFMPPLAGRLRLPYSVLLALIGFALGILLHLHAWAPKMVSDFLSTLQAFDISSETFLYAFLPILLFETSLAMNLRRLLDDIGAILMMAIVAVVVCTFAVGYALNVASSYGLVVCLMLGAIVATTDPVAVVGIFREVGAPKRLSTLVEGEALFNDAASIALYSVLLAVLTGGGELSGSTVLGSFLFSFLGGGVAGFLMGRLASGLFVLLRGWPAAEVTLTIALAYLAFFVSEHYLGVSGVVATVISGLVVGSTGRTRMSPATFELLSSSWSQMGFLANSLIFLFAAMLIPRLMAEITWMQIGLVALLFVVTLLARAVMVFAVLPLLGRTRFGTRVSRPYRVVILWGGLRGAVSLALALAVTEQHAIPHDVRQFIGVATTGFVLLTLFVNGISLRPLIRRLGLNQLTPLERHLRDQAVSLALEELRDKTEELGRQEQIKPQVIERLCTVFEVSQAGVASGQIQSLTEAQKVKMGMAILSAREVELFYEQLKSQIVDWKTAESLLSRAERMNDTVRQAGLAGFEAAIASDLRYSRGFRYALRLHYLFGRQGWLVRELDKRFSNLIAKRSVAQRLIQFAQTELAPLLGQQATGTIVQAHKLRLSQLEDALHSLTLQYPVFAQWLQESYLARVAAAQERAHYRTMLSHSLITSEMYADLVKQITQRWRYLEERPTLDMTMSAMELIAQVPMFDGISEQAKKELARRLRPRLALPDQKIHLRYGGMRVMFFVASGALELTLPDGSLVELGTGQTIGEVNVVEHSDHAGEVRSLGYSRLLMLTERDFDTLRGKDPIFSEKIEAVVRQRQRAYQVWQEFESGQRQHEALPPLFGLAHALSEAESFVGPLQPSGDIPVVTEATKSGSNPRE</sequence>
<dbReference type="EMBL" id="CP094619">
    <property type="protein sequence ID" value="UQN37971.1"/>
    <property type="molecule type" value="Genomic_DNA"/>
</dbReference>
<feature type="region of interest" description="Disordered" evidence="10">
    <location>
        <begin position="859"/>
        <end position="879"/>
    </location>
</feature>
<feature type="domain" description="Cyclic nucleotide-binding" evidence="12">
    <location>
        <begin position="703"/>
        <end position="800"/>
    </location>
</feature>
<dbReference type="Proteomes" id="UP000831759">
    <property type="component" value="Chromosome"/>
</dbReference>
<dbReference type="InterPro" id="IPR006153">
    <property type="entry name" value="Cation/H_exchanger_TM"/>
</dbReference>
<dbReference type="Gene3D" id="2.60.120.10">
    <property type="entry name" value="Jelly Rolls"/>
    <property type="match status" value="1"/>
</dbReference>
<dbReference type="GeneID" id="96870566"/>
<evidence type="ECO:0000256" key="7">
    <source>
        <dbReference type="ARBA" id="ARBA00023065"/>
    </source>
</evidence>
<dbReference type="CDD" id="cd00038">
    <property type="entry name" value="CAP_ED"/>
    <property type="match status" value="1"/>
</dbReference>
<dbReference type="InterPro" id="IPR018490">
    <property type="entry name" value="cNMP-bd_dom_sf"/>
</dbReference>
<dbReference type="RefSeq" id="WP_249494444.1">
    <property type="nucleotide sequence ID" value="NZ_CP094619.1"/>
</dbReference>
<dbReference type="Pfam" id="PF00027">
    <property type="entry name" value="cNMP_binding"/>
    <property type="match status" value="1"/>
</dbReference>
<keyword evidence="2" id="KW-0813">Transport</keyword>
<evidence type="ECO:0000256" key="2">
    <source>
        <dbReference type="ARBA" id="ARBA00022448"/>
    </source>
</evidence>
<evidence type="ECO:0000256" key="10">
    <source>
        <dbReference type="SAM" id="MobiDB-lite"/>
    </source>
</evidence>
<feature type="transmembrane region" description="Helical" evidence="11">
    <location>
        <begin position="195"/>
        <end position="214"/>
    </location>
</feature>
<reference evidence="13 14" key="1">
    <citation type="journal article" date="2022" name="Int. J. Syst. Evol. Microbiol.">
        <title>Characterization of Alcaligenes aquatilis as a novel member of heterotrophic nitrifier-aerobic denitrifier and its performance in treating piggery wastewater.</title>
        <authorList>
            <person name="Cao X."/>
            <person name="Zhao B."/>
            <person name="Wu Y."/>
            <person name="Huang J."/>
            <person name="Wang H."/>
            <person name="Sun X."/>
            <person name="Li S."/>
        </authorList>
    </citation>
    <scope>NUCLEOTIDE SEQUENCE [LARGE SCALE GENOMIC DNA]</scope>
    <source>
        <strain evidence="13 14">AS1</strain>
    </source>
</reference>
<feature type="transmembrane region" description="Helical" evidence="11">
    <location>
        <begin position="72"/>
        <end position="91"/>
    </location>
</feature>
<comment type="subcellular location">
    <subcellularLocation>
        <location evidence="1">Cell membrane</location>
        <topology evidence="1">Multi-pass membrane protein</topology>
    </subcellularLocation>
</comment>
<keyword evidence="9" id="KW-0739">Sodium transport</keyword>
<evidence type="ECO:0000313" key="13">
    <source>
        <dbReference type="EMBL" id="UQN37971.1"/>
    </source>
</evidence>
<feature type="transmembrane region" description="Helical" evidence="11">
    <location>
        <begin position="389"/>
        <end position="409"/>
    </location>
</feature>
<accession>A0ABY4NNK4</accession>
<feature type="transmembrane region" description="Helical" evidence="11">
    <location>
        <begin position="168"/>
        <end position="189"/>
    </location>
</feature>